<evidence type="ECO:0000256" key="3">
    <source>
        <dbReference type="ARBA" id="ARBA00023125"/>
    </source>
</evidence>
<dbReference type="EMBL" id="STGT01000004">
    <property type="protein sequence ID" value="THV12746.1"/>
    <property type="molecule type" value="Genomic_DNA"/>
</dbReference>
<evidence type="ECO:0000256" key="1">
    <source>
        <dbReference type="ARBA" id="ARBA00022553"/>
    </source>
</evidence>
<dbReference type="PANTHER" id="PTHR48111:SF40">
    <property type="entry name" value="PHOSPHATE REGULON TRANSCRIPTIONAL REGULATORY PROTEIN PHOB"/>
    <property type="match status" value="1"/>
</dbReference>
<dbReference type="Gene3D" id="1.10.10.10">
    <property type="entry name" value="Winged helix-like DNA-binding domain superfamily/Winged helix DNA-binding domain"/>
    <property type="match status" value="1"/>
</dbReference>
<dbReference type="Gene3D" id="3.40.50.2300">
    <property type="match status" value="1"/>
</dbReference>
<dbReference type="Proteomes" id="UP000309667">
    <property type="component" value="Unassembled WGS sequence"/>
</dbReference>
<keyword evidence="1 4" id="KW-0597">Phosphoprotein</keyword>
<dbReference type="InterPro" id="IPR039420">
    <property type="entry name" value="WalR-like"/>
</dbReference>
<dbReference type="SUPFAM" id="SSF52172">
    <property type="entry name" value="CheY-like"/>
    <property type="match status" value="1"/>
</dbReference>
<evidence type="ECO:0000256" key="4">
    <source>
        <dbReference type="PROSITE-ProRule" id="PRU00169"/>
    </source>
</evidence>
<organism evidence="8 9">
    <name type="scientific">Rhizobium rhizophilum</name>
    <dbReference type="NCBI Taxonomy" id="1850373"/>
    <lineage>
        <taxon>Bacteria</taxon>
        <taxon>Pseudomonadati</taxon>
        <taxon>Pseudomonadota</taxon>
        <taxon>Alphaproteobacteria</taxon>
        <taxon>Hyphomicrobiales</taxon>
        <taxon>Rhizobiaceae</taxon>
        <taxon>Rhizobium/Agrobacterium group</taxon>
        <taxon>Rhizobium</taxon>
    </lineage>
</organism>
<evidence type="ECO:0000259" key="6">
    <source>
        <dbReference type="PROSITE" id="PS50110"/>
    </source>
</evidence>
<dbReference type="InterPro" id="IPR001789">
    <property type="entry name" value="Sig_transdc_resp-reg_receiver"/>
</dbReference>
<dbReference type="InterPro" id="IPR001867">
    <property type="entry name" value="OmpR/PhoB-type_DNA-bd"/>
</dbReference>
<evidence type="ECO:0000256" key="2">
    <source>
        <dbReference type="ARBA" id="ARBA00023012"/>
    </source>
</evidence>
<keyword evidence="9" id="KW-1185">Reference proteome</keyword>
<evidence type="ECO:0000256" key="5">
    <source>
        <dbReference type="PROSITE-ProRule" id="PRU01091"/>
    </source>
</evidence>
<keyword evidence="3 5" id="KW-0238">DNA-binding</keyword>
<feature type="domain" description="OmpR/PhoB-type" evidence="7">
    <location>
        <begin position="151"/>
        <end position="249"/>
    </location>
</feature>
<evidence type="ECO:0000313" key="8">
    <source>
        <dbReference type="EMBL" id="THV12746.1"/>
    </source>
</evidence>
<comment type="caution">
    <text evidence="8">The sequence shown here is derived from an EMBL/GenBank/DDBJ whole genome shotgun (WGS) entry which is preliminary data.</text>
</comment>
<name>A0ABY2QSL0_9HYPH</name>
<feature type="modified residue" description="4-aspartylphosphate" evidence="4">
    <location>
        <position position="78"/>
    </location>
</feature>
<feature type="domain" description="Response regulatory" evidence="6">
    <location>
        <begin position="29"/>
        <end position="143"/>
    </location>
</feature>
<keyword evidence="2" id="KW-0902">Two-component regulatory system</keyword>
<dbReference type="PANTHER" id="PTHR48111">
    <property type="entry name" value="REGULATOR OF RPOS"/>
    <property type="match status" value="1"/>
</dbReference>
<accession>A0ABY2QSL0</accession>
<dbReference type="PROSITE" id="PS51755">
    <property type="entry name" value="OMPR_PHOB"/>
    <property type="match status" value="1"/>
</dbReference>
<feature type="DNA-binding region" description="OmpR/PhoB-type" evidence="5">
    <location>
        <begin position="151"/>
        <end position="249"/>
    </location>
</feature>
<reference evidence="8 9" key="1">
    <citation type="submission" date="2019-04" db="EMBL/GenBank/DDBJ databases">
        <title>Genome sequence of strain 7209-2.</title>
        <authorList>
            <person name="Gao J."/>
            <person name="Sun J."/>
        </authorList>
    </citation>
    <scope>NUCLEOTIDE SEQUENCE [LARGE SCALE GENOMIC DNA]</scope>
    <source>
        <strain evidence="8 9">7209-2</strain>
    </source>
</reference>
<dbReference type="InterPro" id="IPR036388">
    <property type="entry name" value="WH-like_DNA-bd_sf"/>
</dbReference>
<dbReference type="Pfam" id="PF00486">
    <property type="entry name" value="Trans_reg_C"/>
    <property type="match status" value="1"/>
</dbReference>
<sequence length="264" mass="29253">MPCCRREQTGNRGLFMEKRHGAALDGAPLVVVCSAAAELCLFLRHLLEGQGLAVEIAVATDDAIDRINRRQAAVVLVDCQLEGALELCRAAREAMDETGGRIVVLFSTNALHEYPDFLAAGIDEGLVRPVEPGAIVSAVWRKTRQSNANDVSLISFRDVEIDMRGRRVRRGGKEVRLTRIEFELLIFFAQNPMTVFSREALIAGAWPKGVFVEPRTVNIHIGRLRRRLMESGGGNLIRTVRGSGYALDETEMSRQEEKAHGDEE</sequence>
<protein>
    <submittedName>
        <fullName evidence="8">Response regulator transcription factor</fullName>
    </submittedName>
</protein>
<dbReference type="SMART" id="SM00862">
    <property type="entry name" value="Trans_reg_C"/>
    <property type="match status" value="1"/>
</dbReference>
<evidence type="ECO:0000313" key="9">
    <source>
        <dbReference type="Proteomes" id="UP000309667"/>
    </source>
</evidence>
<dbReference type="InterPro" id="IPR016032">
    <property type="entry name" value="Sig_transdc_resp-reg_C-effctor"/>
</dbReference>
<dbReference type="CDD" id="cd00383">
    <property type="entry name" value="trans_reg_C"/>
    <property type="match status" value="1"/>
</dbReference>
<gene>
    <name evidence="8" type="ORF">E9677_18700</name>
</gene>
<dbReference type="InterPro" id="IPR011006">
    <property type="entry name" value="CheY-like_superfamily"/>
</dbReference>
<dbReference type="PROSITE" id="PS50110">
    <property type="entry name" value="RESPONSE_REGULATORY"/>
    <property type="match status" value="1"/>
</dbReference>
<evidence type="ECO:0000259" key="7">
    <source>
        <dbReference type="PROSITE" id="PS51755"/>
    </source>
</evidence>
<dbReference type="SUPFAM" id="SSF46894">
    <property type="entry name" value="C-terminal effector domain of the bipartite response regulators"/>
    <property type="match status" value="1"/>
</dbReference>
<proteinExistence type="predicted"/>